<evidence type="ECO:0000256" key="1">
    <source>
        <dbReference type="SAM" id="Phobius"/>
    </source>
</evidence>
<dbReference type="RefSeq" id="WP_158409543.1">
    <property type="nucleotide sequence ID" value="NZ_FOMB01000003.1"/>
</dbReference>
<dbReference type="EMBL" id="FOMB01000003">
    <property type="protein sequence ID" value="SFC26095.1"/>
    <property type="molecule type" value="Genomic_DNA"/>
</dbReference>
<gene>
    <name evidence="2" type="ORF">SAMN04488059_103184</name>
</gene>
<accession>A0A1I1HQK4</accession>
<sequence>MTHQPYDDRREPSRLADIIARDEAHPSVGRQVMNGLSGLLVLMVTGVVIVLLVLWKSP</sequence>
<evidence type="ECO:0000313" key="2">
    <source>
        <dbReference type="EMBL" id="SFC26095.1"/>
    </source>
</evidence>
<dbReference type="STRING" id="728005.SAMN04488059_103184"/>
<name>A0A1I1HQK4_9HYPH</name>
<dbReference type="AlphaFoldDB" id="A0A1I1HQK4"/>
<feature type="transmembrane region" description="Helical" evidence="1">
    <location>
        <begin position="36"/>
        <end position="55"/>
    </location>
</feature>
<reference evidence="2 3" key="1">
    <citation type="submission" date="2016-10" db="EMBL/GenBank/DDBJ databases">
        <authorList>
            <person name="de Groot N.N."/>
        </authorList>
    </citation>
    <scope>NUCLEOTIDE SEQUENCE [LARGE SCALE GENOMIC DNA]</scope>
    <source>
        <strain evidence="2 3">CGMCC 1.10210</strain>
    </source>
</reference>
<evidence type="ECO:0000313" key="3">
    <source>
        <dbReference type="Proteomes" id="UP000182258"/>
    </source>
</evidence>
<protein>
    <submittedName>
        <fullName evidence="2">Uncharacterized protein</fullName>
    </submittedName>
</protein>
<dbReference type="OrthoDB" id="7951385at2"/>
<dbReference type="Proteomes" id="UP000182258">
    <property type="component" value="Unassembled WGS sequence"/>
</dbReference>
<keyword evidence="1" id="KW-0472">Membrane</keyword>
<keyword evidence="1" id="KW-0812">Transmembrane</keyword>
<proteinExistence type="predicted"/>
<organism evidence="2 3">
    <name type="scientific">Devosia psychrophila</name>
    <dbReference type="NCBI Taxonomy" id="728005"/>
    <lineage>
        <taxon>Bacteria</taxon>
        <taxon>Pseudomonadati</taxon>
        <taxon>Pseudomonadota</taxon>
        <taxon>Alphaproteobacteria</taxon>
        <taxon>Hyphomicrobiales</taxon>
        <taxon>Devosiaceae</taxon>
        <taxon>Devosia</taxon>
    </lineage>
</organism>
<keyword evidence="1" id="KW-1133">Transmembrane helix</keyword>